<organism evidence="2 3">
    <name type="scientific">Caerostris extrusa</name>
    <name type="common">Bark spider</name>
    <name type="synonym">Caerostris bankana</name>
    <dbReference type="NCBI Taxonomy" id="172846"/>
    <lineage>
        <taxon>Eukaryota</taxon>
        <taxon>Metazoa</taxon>
        <taxon>Ecdysozoa</taxon>
        <taxon>Arthropoda</taxon>
        <taxon>Chelicerata</taxon>
        <taxon>Arachnida</taxon>
        <taxon>Araneae</taxon>
        <taxon>Araneomorphae</taxon>
        <taxon>Entelegynae</taxon>
        <taxon>Araneoidea</taxon>
        <taxon>Araneidae</taxon>
        <taxon>Caerostris</taxon>
    </lineage>
</organism>
<dbReference type="Proteomes" id="UP001054945">
    <property type="component" value="Unassembled WGS sequence"/>
</dbReference>
<gene>
    <name evidence="2" type="ORF">CEXT_381741</name>
</gene>
<dbReference type="EMBL" id="BPLR01016058">
    <property type="protein sequence ID" value="GIY80865.1"/>
    <property type="molecule type" value="Genomic_DNA"/>
</dbReference>
<accession>A0AAV4WHP5</accession>
<feature type="region of interest" description="Disordered" evidence="1">
    <location>
        <begin position="1"/>
        <end position="20"/>
    </location>
</feature>
<keyword evidence="3" id="KW-1185">Reference proteome</keyword>
<reference evidence="2 3" key="1">
    <citation type="submission" date="2021-06" db="EMBL/GenBank/DDBJ databases">
        <title>Caerostris extrusa draft genome.</title>
        <authorList>
            <person name="Kono N."/>
            <person name="Arakawa K."/>
        </authorList>
    </citation>
    <scope>NUCLEOTIDE SEQUENCE [LARGE SCALE GENOMIC DNA]</scope>
</reference>
<protein>
    <submittedName>
        <fullName evidence="2">Uncharacterized protein</fullName>
    </submittedName>
</protein>
<proteinExistence type="predicted"/>
<dbReference type="AlphaFoldDB" id="A0AAV4WHP5"/>
<comment type="caution">
    <text evidence="2">The sequence shown here is derived from an EMBL/GenBank/DDBJ whole genome shotgun (WGS) entry which is preliminary data.</text>
</comment>
<name>A0AAV4WHP5_CAEEX</name>
<evidence type="ECO:0000313" key="3">
    <source>
        <dbReference type="Proteomes" id="UP001054945"/>
    </source>
</evidence>
<feature type="compositionally biased region" description="Basic and acidic residues" evidence="1">
    <location>
        <begin position="9"/>
        <end position="20"/>
    </location>
</feature>
<evidence type="ECO:0000313" key="2">
    <source>
        <dbReference type="EMBL" id="GIY80865.1"/>
    </source>
</evidence>
<evidence type="ECO:0000256" key="1">
    <source>
        <dbReference type="SAM" id="MobiDB-lite"/>
    </source>
</evidence>
<sequence length="108" mass="12229">MKVSLFRENQPKPRSDDQAKDIPSIKLGFYYVKLMQRPVDAFITSSSTPSFFPPPSIPKEHLINDYPKEERSGIPFPAFFPLSRFVPRWNLPGNADESFAIELGGGMP</sequence>